<keyword evidence="3" id="KW-1185">Reference proteome</keyword>
<proteinExistence type="predicted"/>
<reference evidence="3" key="1">
    <citation type="journal article" date="2011" name="PLoS Genet.">
        <title>Genomic analysis of the necrotrophic fungal pathogens Sclerotinia sclerotiorum and Botrytis cinerea.</title>
        <authorList>
            <person name="Amselem J."/>
            <person name="Cuomo C.A."/>
            <person name="van Kan J.A."/>
            <person name="Viaud M."/>
            <person name="Benito E.P."/>
            <person name="Couloux A."/>
            <person name="Coutinho P.M."/>
            <person name="de Vries R.P."/>
            <person name="Dyer P.S."/>
            <person name="Fillinger S."/>
            <person name="Fournier E."/>
            <person name="Gout L."/>
            <person name="Hahn M."/>
            <person name="Kohn L."/>
            <person name="Lapalu N."/>
            <person name="Plummer K.M."/>
            <person name="Pradier J.M."/>
            <person name="Quevillon E."/>
            <person name="Sharon A."/>
            <person name="Simon A."/>
            <person name="ten Have A."/>
            <person name="Tudzynski B."/>
            <person name="Tudzynski P."/>
            <person name="Wincker P."/>
            <person name="Andrew M."/>
            <person name="Anthouard V."/>
            <person name="Beever R.E."/>
            <person name="Beffa R."/>
            <person name="Benoit I."/>
            <person name="Bouzid O."/>
            <person name="Brault B."/>
            <person name="Chen Z."/>
            <person name="Choquer M."/>
            <person name="Collemare J."/>
            <person name="Cotton P."/>
            <person name="Danchin E.G."/>
            <person name="Da Silva C."/>
            <person name="Gautier A."/>
            <person name="Giraud C."/>
            <person name="Giraud T."/>
            <person name="Gonzalez C."/>
            <person name="Grossetete S."/>
            <person name="Guldener U."/>
            <person name="Henrissat B."/>
            <person name="Howlett B.J."/>
            <person name="Kodira C."/>
            <person name="Kretschmer M."/>
            <person name="Lappartient A."/>
            <person name="Leroch M."/>
            <person name="Levis C."/>
            <person name="Mauceli E."/>
            <person name="Neuveglise C."/>
            <person name="Oeser B."/>
            <person name="Pearson M."/>
            <person name="Poulain J."/>
            <person name="Poussereau N."/>
            <person name="Quesneville H."/>
            <person name="Rascle C."/>
            <person name="Schumacher J."/>
            <person name="Segurens B."/>
            <person name="Sexton A."/>
            <person name="Silva E."/>
            <person name="Sirven C."/>
            <person name="Soanes D.M."/>
            <person name="Talbot N.J."/>
            <person name="Templeton M."/>
            <person name="Yandava C."/>
            <person name="Yarden O."/>
            <person name="Zeng Q."/>
            <person name="Rollins J.A."/>
            <person name="Lebrun M.H."/>
            <person name="Dickman M."/>
        </authorList>
    </citation>
    <scope>NUCLEOTIDE SEQUENCE [LARGE SCALE GENOMIC DNA]</scope>
    <source>
        <strain evidence="3">ATCC 18683 / 1980 / Ss-1</strain>
    </source>
</reference>
<name>A7EBT7_SCLS1</name>
<dbReference type="InParanoid" id="A7EBT7"/>
<feature type="compositionally biased region" description="Acidic residues" evidence="1">
    <location>
        <begin position="120"/>
        <end position="131"/>
    </location>
</feature>
<dbReference type="HOGENOM" id="CLU_1272931_0_0_1"/>
<feature type="compositionally biased region" description="Basic and acidic residues" evidence="1">
    <location>
        <begin position="132"/>
        <end position="187"/>
    </location>
</feature>
<evidence type="ECO:0000313" key="3">
    <source>
        <dbReference type="Proteomes" id="UP000001312"/>
    </source>
</evidence>
<dbReference type="Proteomes" id="UP000001312">
    <property type="component" value="Unassembled WGS sequence"/>
</dbReference>
<evidence type="ECO:0000256" key="1">
    <source>
        <dbReference type="SAM" id="MobiDB-lite"/>
    </source>
</evidence>
<gene>
    <name evidence="2" type="ORF">SS1G_02773</name>
</gene>
<dbReference type="GeneID" id="5492836"/>
<feature type="region of interest" description="Disordered" evidence="1">
    <location>
        <begin position="100"/>
        <end position="217"/>
    </location>
</feature>
<organism evidence="2 3">
    <name type="scientific">Sclerotinia sclerotiorum (strain ATCC 18683 / 1980 / Ss-1)</name>
    <name type="common">White mold</name>
    <name type="synonym">Whetzelinia sclerotiorum</name>
    <dbReference type="NCBI Taxonomy" id="665079"/>
    <lineage>
        <taxon>Eukaryota</taxon>
        <taxon>Fungi</taxon>
        <taxon>Dikarya</taxon>
        <taxon>Ascomycota</taxon>
        <taxon>Pezizomycotina</taxon>
        <taxon>Leotiomycetes</taxon>
        <taxon>Helotiales</taxon>
        <taxon>Sclerotiniaceae</taxon>
        <taxon>Sclerotinia</taxon>
    </lineage>
</organism>
<dbReference type="RefSeq" id="XP_001596553.1">
    <property type="nucleotide sequence ID" value="XM_001596503.1"/>
</dbReference>
<sequence>MSNPSDGTNATTKHPTQTIKMCKQRTTVYTCGDARTSFHPCAHALENNITVMACPFFEQEREDAAEGDCSCSRCFEAARFRAQKEKAKRVCPSTSIRTGLRVVSGPKTGGGANPDYPTILEEDDGAEEEAEERPSEEYALEIKGKSIDREEHPNYSRASKEHEEYEDRPPTRASQRERPVAEPRDTPLKPSKTKTMARKMSDKMKQLAKSFSKKNGE</sequence>
<accession>A7EBT7</accession>
<dbReference type="EMBL" id="CH476623">
    <property type="protein sequence ID" value="EDN99915.1"/>
    <property type="molecule type" value="Genomic_DNA"/>
</dbReference>
<evidence type="ECO:0000313" key="2">
    <source>
        <dbReference type="EMBL" id="EDN99915.1"/>
    </source>
</evidence>
<dbReference type="KEGG" id="ssl:SS1G_02773"/>
<protein>
    <submittedName>
        <fullName evidence="2">Uncharacterized protein</fullName>
    </submittedName>
</protein>
<dbReference type="AlphaFoldDB" id="A7EBT7"/>
<dbReference type="OMA" id="CAHKTIA"/>